<evidence type="ECO:0000313" key="2">
    <source>
        <dbReference type="EMBL" id="GAT48191.1"/>
    </source>
</evidence>
<reference evidence="2" key="1">
    <citation type="submission" date="2014-09" db="EMBL/GenBank/DDBJ databases">
        <title>Genome sequence of the luminous mushroom Mycena chlorophos for searching fungal bioluminescence genes.</title>
        <authorList>
            <person name="Tanaka Y."/>
            <person name="Kasuga D."/>
            <person name="Oba Y."/>
            <person name="Hase S."/>
            <person name="Sato K."/>
            <person name="Oba Y."/>
            <person name="Sakakibara Y."/>
        </authorList>
    </citation>
    <scope>NUCLEOTIDE SEQUENCE</scope>
</reference>
<proteinExistence type="predicted"/>
<feature type="region of interest" description="Disordered" evidence="1">
    <location>
        <begin position="1024"/>
        <end position="1071"/>
    </location>
</feature>
<evidence type="ECO:0000256" key="1">
    <source>
        <dbReference type="SAM" id="MobiDB-lite"/>
    </source>
</evidence>
<organism evidence="2 3">
    <name type="scientific">Mycena chlorophos</name>
    <name type="common">Agaric fungus</name>
    <name type="synonym">Agaricus chlorophos</name>
    <dbReference type="NCBI Taxonomy" id="658473"/>
    <lineage>
        <taxon>Eukaryota</taxon>
        <taxon>Fungi</taxon>
        <taxon>Dikarya</taxon>
        <taxon>Basidiomycota</taxon>
        <taxon>Agaricomycotina</taxon>
        <taxon>Agaricomycetes</taxon>
        <taxon>Agaricomycetidae</taxon>
        <taxon>Agaricales</taxon>
        <taxon>Marasmiineae</taxon>
        <taxon>Mycenaceae</taxon>
        <taxon>Mycena</taxon>
    </lineage>
</organism>
<gene>
    <name evidence="2" type="ORF">MCHLO_05618</name>
</gene>
<sequence length="1588" mass="177669">MPPRKKARVEQTSGPNLPQELRAQFTGTYKMLMAAGDFAQISGIVHAPASESKIAGVERIWLAAIWLAAFTAIRGSPEAAQATLAEGVEPPSLAEIKFVIWFAATQGHSNVEGSELDAWSRATTLSFLVVINMMLKSHKVKALTEVQTTELHHAIDSWVKEDGVLPSSAREKKLVFEPQINEILAATWHKTTPIVRNYTRVSLTTLVLFLFTHGTRIGTILVHKDYKAEEQCLRWTDIEFTIIGWVDGVGPTIMVKIKFHWSKGARSDESIVFTATSRTLAREKLHLDYIPPMLATAVYAGLFRPTDVAFIAGQAKPTSYPYRLHQNEAVSKLPVWTYATKPNSSMTADYFGKFLRLISIRLGWEGLKSSTFRYSFAAVMSANLPEVFFKYTMMHSNKSFLGWSTYQAPDREVDAIAKRFDVAGTDFAQRAMHHSCISWNRTVYPAEYMPQADANLDFLREKFNGAFTAAQNALDQDLQTENINTLLHDDTLPADAIQKIHQVLDAAADLICYFTSTNPDPTPQDERPKLKPGFGKLLEMLNANEPMYFAHGTVVADAIKPNAALFAQYLNLINLDYELPRSVCILCYSDYLADPTIKKPSPQNENFAAHFRQCELEHAKNKYRCPFCNLLVDLCPPYTGLKPNRDGSLPEDPQQTFTEGYPLSEKLKAVQNDNLTVDERQFLTAAFRTHMDGCFGRWKTFLSAQDNNLDPTTGIEEALDEDDDRAPSRPATPMSADEDEGDAARKVPNNSPQPPSNVLQIQSTCPTPPGSRACQTVCRPHPLSIDGESDTGSVRSAECRRSFLKGIDDGGDAFRSLCGHPMCFPDRIGSNHAWTVSVEYTCIECLYDEQKNWFTRAKTHRKQRDARRHLFTHFGSGGVFDSDLTFSCPLDFCEDHGKVQSARDYFVHLHKRHGFLLLRCNRHCNKEPGKLCSLYNCKDHEDDHDDDCFTFVPTQSDNMLFHQDALVWADPSIDNRVRRNLPATTIIEDRTPAYITKRYKAILLQINGKLAKLGLPEVPIAQPENPYAGKRKTGDANQAITKARSAKASRPRDRHKSLAPITPSSPPPTSDTFDSVLTAQMQSLDVALHTKIAEGWVGGDKADVEKNLPKYAAAEIAEWSRDNPPLLQPAQTGLKLRSFAGWAKETVAQQAVLHRVHDCFVSLVDNHPKIFTPQLLPRYDHVLWYQLRLNFKYSETPIGRLGYDVHTEIFALIDPPYLLLQVCATWRRMALELKCLWSSLCISDLQDLGKVAFHTRLEIPLHLQLETNDEYVLDMLRLAQLHVTSLNFTGNFWDPAILKEFPSLTRLSVAASGDYLGSPSLSLTHITLHRLSLGPQQILDFLSPLSKHLQSLELVDCIVWEPFTGPQIVLAALQSLTLDDNALVLEQFCPFLVAPALRIVSITTDAAQSLAHVLAPLNPRPSHLLVQLHGSSKMIEEKGYRGGAVVHEVAHLRLRFKALDCSLTLTLRPTARIGPLDYSQVAGGLLHICNWSPLVSRLSFRLGCARRSDWMAVFQALPQLAHLSLTSHSPAHMGPLVAAILARSSPLSSIEFVHQTFPFAPVQLAEMRAQYGDIETKITGGGFYYIWK</sequence>
<evidence type="ECO:0008006" key="4">
    <source>
        <dbReference type="Google" id="ProtNLM"/>
    </source>
</evidence>
<dbReference type="PANTHER" id="PTHR37535:SF3">
    <property type="entry name" value="FLUG DOMAIN-CONTAINING PROTEIN"/>
    <property type="match status" value="1"/>
</dbReference>
<feature type="region of interest" description="Disordered" evidence="1">
    <location>
        <begin position="709"/>
        <end position="767"/>
    </location>
</feature>
<dbReference type="Proteomes" id="UP000815677">
    <property type="component" value="Unassembled WGS sequence"/>
</dbReference>
<accession>A0ABQ0LEC3</accession>
<evidence type="ECO:0000313" key="3">
    <source>
        <dbReference type="Proteomes" id="UP000815677"/>
    </source>
</evidence>
<dbReference type="EMBL" id="DF844314">
    <property type="protein sequence ID" value="GAT48191.1"/>
    <property type="molecule type" value="Genomic_DNA"/>
</dbReference>
<feature type="compositionally biased region" description="Basic residues" evidence="1">
    <location>
        <begin position="1044"/>
        <end position="1057"/>
    </location>
</feature>
<dbReference type="PANTHER" id="PTHR37535">
    <property type="entry name" value="FLUG DOMAIN PROTEIN"/>
    <property type="match status" value="1"/>
</dbReference>
<protein>
    <recommendedName>
        <fullName evidence="4">F-box domain-containing protein</fullName>
    </recommendedName>
</protein>
<keyword evidence="3" id="KW-1185">Reference proteome</keyword>
<name>A0ABQ0LEC3_MYCCL</name>